<evidence type="ECO:0000313" key="1">
    <source>
        <dbReference type="EMBL" id="MBA2116674.1"/>
    </source>
</evidence>
<accession>A0A7V8V829</accession>
<sequence length="67" mass="7852">MDHLLLKRFKSLPFPNGISQCDQEVFLWQFFPIPRSMGPCEPSKLWLNSDAFKDRRPVDLVLTAWTS</sequence>
<dbReference type="EMBL" id="JABRWO010000011">
    <property type="protein sequence ID" value="MBA2116674.1"/>
    <property type="molecule type" value="Genomic_DNA"/>
</dbReference>
<evidence type="ECO:0000313" key="2">
    <source>
        <dbReference type="Proteomes" id="UP000551616"/>
    </source>
</evidence>
<reference evidence="1 2" key="1">
    <citation type="submission" date="2020-05" db="EMBL/GenBank/DDBJ databases">
        <title>Bremerella alba sp. nov., a novel planctomycete isolated from the surface of the macroalga Fucus spiralis.</title>
        <authorList>
            <person name="Godinho O."/>
            <person name="Botelho R."/>
            <person name="Albuquerque L."/>
            <person name="Wiegand S."/>
            <person name="Da Costa M.S."/>
            <person name="Lobo-Da-Cunha A."/>
            <person name="Jogler C."/>
            <person name="Lage O.M."/>
        </authorList>
    </citation>
    <scope>NUCLEOTIDE SEQUENCE [LARGE SCALE GENOMIC DNA]</scope>
    <source>
        <strain evidence="1 2">FF15</strain>
    </source>
</reference>
<name>A0A7V8V829_9BACT</name>
<keyword evidence="2" id="KW-1185">Reference proteome</keyword>
<protein>
    <submittedName>
        <fullName evidence="1">Uncharacterized protein</fullName>
    </submittedName>
</protein>
<proteinExistence type="predicted"/>
<organism evidence="1 2">
    <name type="scientific">Bremerella alba</name>
    <dbReference type="NCBI Taxonomy" id="980252"/>
    <lineage>
        <taxon>Bacteria</taxon>
        <taxon>Pseudomonadati</taxon>
        <taxon>Planctomycetota</taxon>
        <taxon>Planctomycetia</taxon>
        <taxon>Pirellulales</taxon>
        <taxon>Pirellulaceae</taxon>
        <taxon>Bremerella</taxon>
    </lineage>
</organism>
<gene>
    <name evidence="1" type="ORF">HOV93_38660</name>
</gene>
<comment type="caution">
    <text evidence="1">The sequence shown here is derived from an EMBL/GenBank/DDBJ whole genome shotgun (WGS) entry which is preliminary data.</text>
</comment>
<dbReference type="AlphaFoldDB" id="A0A7V8V829"/>
<dbReference type="Proteomes" id="UP000551616">
    <property type="component" value="Unassembled WGS sequence"/>
</dbReference>